<dbReference type="AlphaFoldDB" id="A0A6A4HW47"/>
<evidence type="ECO:0000256" key="8">
    <source>
        <dbReference type="ARBA" id="ARBA00022989"/>
    </source>
</evidence>
<evidence type="ECO:0000313" key="14">
    <source>
        <dbReference type="EMBL" id="KAE9402446.1"/>
    </source>
</evidence>
<evidence type="ECO:0000256" key="3">
    <source>
        <dbReference type="ARBA" id="ARBA00004721"/>
    </source>
</evidence>
<dbReference type="InterPro" id="IPR001128">
    <property type="entry name" value="Cyt_P450"/>
</dbReference>
<evidence type="ECO:0000256" key="2">
    <source>
        <dbReference type="ARBA" id="ARBA00004370"/>
    </source>
</evidence>
<keyword evidence="5 13" id="KW-0349">Heme</keyword>
<reference evidence="14" key="1">
    <citation type="journal article" date="2019" name="Environ. Microbiol.">
        <title>Fungal ecological strategies reflected in gene transcription - a case study of two litter decomposers.</title>
        <authorList>
            <person name="Barbi F."/>
            <person name="Kohler A."/>
            <person name="Barry K."/>
            <person name="Baskaran P."/>
            <person name="Daum C."/>
            <person name="Fauchery L."/>
            <person name="Ihrmark K."/>
            <person name="Kuo A."/>
            <person name="LaButti K."/>
            <person name="Lipzen A."/>
            <person name="Morin E."/>
            <person name="Grigoriev I.V."/>
            <person name="Henrissat B."/>
            <person name="Lindahl B."/>
            <person name="Martin F."/>
        </authorList>
    </citation>
    <scope>NUCLEOTIDE SEQUENCE</scope>
    <source>
        <strain evidence="14">JB14</strain>
    </source>
</reference>
<dbReference type="Proteomes" id="UP000799118">
    <property type="component" value="Unassembled WGS sequence"/>
</dbReference>
<dbReference type="GO" id="GO:0004497">
    <property type="term" value="F:monooxygenase activity"/>
    <property type="evidence" value="ECO:0007669"/>
    <property type="project" value="UniProtKB-KW"/>
</dbReference>
<name>A0A6A4HW47_9AGAR</name>
<evidence type="ECO:0000256" key="9">
    <source>
        <dbReference type="ARBA" id="ARBA00023002"/>
    </source>
</evidence>
<accession>A0A6A4HW47</accession>
<keyword evidence="11" id="KW-0503">Monooxygenase</keyword>
<evidence type="ECO:0000256" key="6">
    <source>
        <dbReference type="ARBA" id="ARBA00022692"/>
    </source>
</evidence>
<keyword evidence="6" id="KW-0812">Transmembrane</keyword>
<dbReference type="OrthoDB" id="1470350at2759"/>
<proteinExistence type="inferred from homology"/>
<feature type="binding site" description="axial binding residue" evidence="13">
    <location>
        <position position="456"/>
    </location>
    <ligand>
        <name>heme</name>
        <dbReference type="ChEBI" id="CHEBI:30413"/>
    </ligand>
    <ligandPart>
        <name>Fe</name>
        <dbReference type="ChEBI" id="CHEBI:18248"/>
    </ligandPart>
</feature>
<dbReference type="GO" id="GO:0016705">
    <property type="term" value="F:oxidoreductase activity, acting on paired donors, with incorporation or reduction of molecular oxygen"/>
    <property type="evidence" value="ECO:0007669"/>
    <property type="project" value="InterPro"/>
</dbReference>
<comment type="subcellular location">
    <subcellularLocation>
        <location evidence="2">Membrane</location>
    </subcellularLocation>
</comment>
<comment type="cofactor">
    <cofactor evidence="1 13">
        <name>heme</name>
        <dbReference type="ChEBI" id="CHEBI:30413"/>
    </cofactor>
</comment>
<evidence type="ECO:0000256" key="7">
    <source>
        <dbReference type="ARBA" id="ARBA00022723"/>
    </source>
</evidence>
<keyword evidence="9" id="KW-0560">Oxidoreductase</keyword>
<keyword evidence="10 13" id="KW-0408">Iron</keyword>
<dbReference type="Gene3D" id="1.10.630.10">
    <property type="entry name" value="Cytochrome P450"/>
    <property type="match status" value="1"/>
</dbReference>
<keyword evidence="7 13" id="KW-0479">Metal-binding</keyword>
<dbReference type="InterPro" id="IPR036396">
    <property type="entry name" value="Cyt_P450_sf"/>
</dbReference>
<gene>
    <name evidence="14" type="ORF">BT96DRAFT_1017582</name>
</gene>
<evidence type="ECO:0000256" key="13">
    <source>
        <dbReference type="PIRSR" id="PIRSR602401-1"/>
    </source>
</evidence>
<dbReference type="EMBL" id="ML769434">
    <property type="protein sequence ID" value="KAE9402446.1"/>
    <property type="molecule type" value="Genomic_DNA"/>
</dbReference>
<evidence type="ECO:0000313" key="15">
    <source>
        <dbReference type="Proteomes" id="UP000799118"/>
    </source>
</evidence>
<evidence type="ECO:0000256" key="4">
    <source>
        <dbReference type="ARBA" id="ARBA00010617"/>
    </source>
</evidence>
<evidence type="ECO:0000256" key="11">
    <source>
        <dbReference type="ARBA" id="ARBA00023033"/>
    </source>
</evidence>
<keyword evidence="12" id="KW-0472">Membrane</keyword>
<dbReference type="PRINTS" id="PR00463">
    <property type="entry name" value="EP450I"/>
</dbReference>
<dbReference type="GO" id="GO:0020037">
    <property type="term" value="F:heme binding"/>
    <property type="evidence" value="ECO:0007669"/>
    <property type="project" value="InterPro"/>
</dbReference>
<dbReference type="GO" id="GO:0005506">
    <property type="term" value="F:iron ion binding"/>
    <property type="evidence" value="ECO:0007669"/>
    <property type="project" value="InterPro"/>
</dbReference>
<comment type="similarity">
    <text evidence="4">Belongs to the cytochrome P450 family.</text>
</comment>
<evidence type="ECO:0000256" key="10">
    <source>
        <dbReference type="ARBA" id="ARBA00023004"/>
    </source>
</evidence>
<sequence>MLPVLLFLLRRRSSSDFLKKIPGPISSSWIYGHMRELILAENYGDYEFKWQEQYGMVYKVKGCFGQERLMVSDPTALKYILSDNVIFARSEQHQRVVRELVGEKTLGYVHGADHRRLRNIMNPAFSASYIHTLPPVFKKVADCLVEKWETAQESHTSGSLMDIFHSLHDASLDAIGEAVMGFSVQTNPDYVKSYHDLLTLSSPRSNSAILVDALIPFVPTFLLRAAMYLPTSASQFIQKNKEISAHVTNELFESRKETLKMGDEIGHDLLSNLVKATMSDNAAAKMTHEEFSQAISTVVIAGHETTANAIAWALYELAKNPEYQEQLRQEITTKLATGDPNYNDFDALIHLNAFMKEVLRVYAGLPVSERQVTKDTVIPLSQPIITATGEHIHEIPVEKGQHIAVTISAYNKLVPFWGKDALEFKPSRWIDGNVPTSNAIGPYANLLTFLGGSRVCIGWRFAILEIQVILSELLRHFTFTLPVESDICCNVAFTIIPVAKSSGSPSLPLIVTRVE</sequence>
<dbReference type="SUPFAM" id="SSF48264">
    <property type="entry name" value="Cytochrome P450"/>
    <property type="match status" value="1"/>
</dbReference>
<dbReference type="GO" id="GO:0016020">
    <property type="term" value="C:membrane"/>
    <property type="evidence" value="ECO:0007669"/>
    <property type="project" value="UniProtKB-SubCell"/>
</dbReference>
<evidence type="ECO:0000256" key="5">
    <source>
        <dbReference type="ARBA" id="ARBA00022617"/>
    </source>
</evidence>
<dbReference type="PANTHER" id="PTHR24305:SF166">
    <property type="entry name" value="CYTOCHROME P450 12A4, MITOCHONDRIAL-RELATED"/>
    <property type="match status" value="1"/>
</dbReference>
<organism evidence="14 15">
    <name type="scientific">Gymnopus androsaceus JB14</name>
    <dbReference type="NCBI Taxonomy" id="1447944"/>
    <lineage>
        <taxon>Eukaryota</taxon>
        <taxon>Fungi</taxon>
        <taxon>Dikarya</taxon>
        <taxon>Basidiomycota</taxon>
        <taxon>Agaricomycotina</taxon>
        <taxon>Agaricomycetes</taxon>
        <taxon>Agaricomycetidae</taxon>
        <taxon>Agaricales</taxon>
        <taxon>Marasmiineae</taxon>
        <taxon>Omphalotaceae</taxon>
        <taxon>Gymnopus</taxon>
    </lineage>
</organism>
<dbReference type="PRINTS" id="PR00385">
    <property type="entry name" value="P450"/>
</dbReference>
<evidence type="ECO:0000256" key="12">
    <source>
        <dbReference type="ARBA" id="ARBA00023136"/>
    </source>
</evidence>
<protein>
    <submittedName>
        <fullName evidence="14">Cytochrome P450</fullName>
    </submittedName>
</protein>
<dbReference type="InterPro" id="IPR050121">
    <property type="entry name" value="Cytochrome_P450_monoxygenase"/>
</dbReference>
<comment type="pathway">
    <text evidence="3">Secondary metabolite biosynthesis; terpenoid biosynthesis.</text>
</comment>
<keyword evidence="15" id="KW-1185">Reference proteome</keyword>
<evidence type="ECO:0000256" key="1">
    <source>
        <dbReference type="ARBA" id="ARBA00001971"/>
    </source>
</evidence>
<keyword evidence="8" id="KW-1133">Transmembrane helix</keyword>
<dbReference type="Pfam" id="PF00067">
    <property type="entry name" value="p450"/>
    <property type="match status" value="1"/>
</dbReference>
<dbReference type="PANTHER" id="PTHR24305">
    <property type="entry name" value="CYTOCHROME P450"/>
    <property type="match status" value="1"/>
</dbReference>
<dbReference type="InterPro" id="IPR002401">
    <property type="entry name" value="Cyt_P450_E_grp-I"/>
</dbReference>